<dbReference type="SUPFAM" id="SSF56349">
    <property type="entry name" value="DNA breaking-rejoining enzymes"/>
    <property type="match status" value="1"/>
</dbReference>
<evidence type="ECO:0000313" key="3">
    <source>
        <dbReference type="Proteomes" id="UP000094165"/>
    </source>
</evidence>
<dbReference type="InterPro" id="IPR011010">
    <property type="entry name" value="DNA_brk_join_enz"/>
</dbReference>
<dbReference type="GO" id="GO:0003677">
    <property type="term" value="F:DNA binding"/>
    <property type="evidence" value="ECO:0007669"/>
    <property type="project" value="InterPro"/>
</dbReference>
<keyword evidence="3" id="KW-1185">Reference proteome</keyword>
<keyword evidence="1" id="KW-0233">DNA recombination</keyword>
<dbReference type="AlphaFoldDB" id="A0A1E5CWD6"/>
<sequence length="1034" mass="119551">MLAGKVLQSILVGPTTSQNQIRHNQDLSSISQPDQTHCANSFLLEDLVSELFHQAFFAPCTINSDEIFIEVWEKFEASLLNTFGQQKDFRQAFKRGEHLLRHCQKQFNRPYFPPTTIVTNREPKQTRDSQWLSYSWAIYDSYEVWRQNLSTDTSDPNLRYKSLLLSLIFESGQFNIDVIKAFNKKIAQSEPLLLSRFSCYTCLPLILESNSINTNTDINGDRVTEYQCYLSIHTLAQLHLWNKTSKNQWKAPVRSDLIYKRLNDNFSSSDSLPSKFRAFCSCAASWYERNRNPHVSQALIEFRTGRTSSYSLPSNNLQQIIQPQASMPKATSFGDFHLQIEQPRATPHERTINLISNANLASFYSMMRAPFKITSGQKLSPTELSTALRSITEIYPLENWQSCFIGWLQFKLLSCQPSTINSYKNTLLKDWVYMNTEHTLTHDLTPVELEEVYQQQIDRRKSEKSRKNFSARLKDLHSFACSYLTLPTLGDEFFHHDATQEHTRAGIIDEVLFRALLEHIHSLTDINTLDKLALQSICILSYRCGLRMNELYKIQMRNISHCDEVWIDIRPNAFGDNKTASSLRRLPILPLLLNDEKAIFDSYLQHKRSTTKNRASPFLTIGENTTKPFDKSAVSNYVGSFLRVASGLEHFVFYHLRHSCLSRLQVMLELPSPSEVLPHFYPYDKKQHDDIRTLLFKNSSLKGYWEIAAFAGHEDPTVTFAHYFHLSDLLAAPQKTEYLKPIDSSDAIKSGVFTHDRYWMMHKKHQQKVILAHGLKPLFKKLNVKALVSNSAIHINASTTSLIPKPQDTLSIELCYQVLDAIACGHSIDNMAFEYRLNSEIIEQWFTNAQYIKSLRVSSANANSNQSRIFSKNRQHSLAPGRLKTQKEKEYAQKFNIKLRPHYRAHREQFIEQMKYCLHHCSVSHSGVYFNHPDKLLRFLEAFKFAIPNSHWRVVTYYMASSSLKEEWMLACKGLKVITEEEGKTTGRSGHGSVRLELISPNEKNILDKKHLSKYSSHLLTYLMFFTFVMVTKM</sequence>
<gene>
    <name evidence="2" type="ORF">A130_06280</name>
</gene>
<name>A0A1E5CWD6_9VIBR</name>
<evidence type="ECO:0000256" key="1">
    <source>
        <dbReference type="ARBA" id="ARBA00023172"/>
    </source>
</evidence>
<protein>
    <recommendedName>
        <fullName evidence="4">Site-specific integrase</fullName>
    </recommendedName>
</protein>
<dbReference type="Gene3D" id="1.10.443.10">
    <property type="entry name" value="Intergrase catalytic core"/>
    <property type="match status" value="1"/>
</dbReference>
<dbReference type="Proteomes" id="UP000094165">
    <property type="component" value="Unassembled WGS sequence"/>
</dbReference>
<dbReference type="InterPro" id="IPR013762">
    <property type="entry name" value="Integrase-like_cat_sf"/>
</dbReference>
<dbReference type="EMBL" id="AJYW02000187">
    <property type="protein sequence ID" value="OEE74605.1"/>
    <property type="molecule type" value="Genomic_DNA"/>
</dbReference>
<accession>A0A1E5CWD6</accession>
<proteinExistence type="predicted"/>
<evidence type="ECO:0000313" key="2">
    <source>
        <dbReference type="EMBL" id="OEE74605.1"/>
    </source>
</evidence>
<organism evidence="2 3">
    <name type="scientific">Vibrio genomosp. F6 str. FF-238</name>
    <dbReference type="NCBI Taxonomy" id="1191298"/>
    <lineage>
        <taxon>Bacteria</taxon>
        <taxon>Pseudomonadati</taxon>
        <taxon>Pseudomonadota</taxon>
        <taxon>Gammaproteobacteria</taxon>
        <taxon>Vibrionales</taxon>
        <taxon>Vibrionaceae</taxon>
        <taxon>Vibrio</taxon>
    </lineage>
</organism>
<evidence type="ECO:0008006" key="4">
    <source>
        <dbReference type="Google" id="ProtNLM"/>
    </source>
</evidence>
<reference evidence="2 3" key="1">
    <citation type="journal article" date="2012" name="Science">
        <title>Ecological populations of bacteria act as socially cohesive units of antibiotic production and resistance.</title>
        <authorList>
            <person name="Cordero O.X."/>
            <person name="Wildschutte H."/>
            <person name="Kirkup B."/>
            <person name="Proehl S."/>
            <person name="Ngo L."/>
            <person name="Hussain F."/>
            <person name="Le Roux F."/>
            <person name="Mincer T."/>
            <person name="Polz M.F."/>
        </authorList>
    </citation>
    <scope>NUCLEOTIDE SEQUENCE [LARGE SCALE GENOMIC DNA]</scope>
    <source>
        <strain evidence="2 3">FF-238</strain>
    </source>
</reference>
<dbReference type="GO" id="GO:0015074">
    <property type="term" value="P:DNA integration"/>
    <property type="evidence" value="ECO:0007669"/>
    <property type="project" value="InterPro"/>
</dbReference>
<dbReference type="GO" id="GO:0006310">
    <property type="term" value="P:DNA recombination"/>
    <property type="evidence" value="ECO:0007669"/>
    <property type="project" value="UniProtKB-KW"/>
</dbReference>
<comment type="caution">
    <text evidence="2">The sequence shown here is derived from an EMBL/GenBank/DDBJ whole genome shotgun (WGS) entry which is preliminary data.</text>
</comment>